<dbReference type="AlphaFoldDB" id="A0A178M9E8"/>
<gene>
    <name evidence="2" type="ORF">A6A05_04950</name>
</gene>
<protein>
    <recommendedName>
        <fullName evidence="1">Histidine kinase/HSP90-like ATPase domain-containing protein</fullName>
    </recommendedName>
</protein>
<dbReference type="InterPro" id="IPR003594">
    <property type="entry name" value="HATPase_dom"/>
</dbReference>
<dbReference type="Proteomes" id="UP000078543">
    <property type="component" value="Unassembled WGS sequence"/>
</dbReference>
<dbReference type="Pfam" id="PF13581">
    <property type="entry name" value="HATPase_c_2"/>
    <property type="match status" value="1"/>
</dbReference>
<name>A0A178M9E8_9PROT</name>
<feature type="domain" description="Histidine kinase/HSP90-like ATPase" evidence="1">
    <location>
        <begin position="14"/>
        <end position="145"/>
    </location>
</feature>
<dbReference type="RefSeq" id="WP_068504563.1">
    <property type="nucleotide sequence ID" value="NZ_LWQU01000196.1"/>
</dbReference>
<keyword evidence="3" id="KW-1185">Reference proteome</keyword>
<proteinExistence type="predicted"/>
<dbReference type="InterPro" id="IPR036890">
    <property type="entry name" value="HATPase_C_sf"/>
</dbReference>
<reference evidence="2 3" key="1">
    <citation type="submission" date="2016-04" db="EMBL/GenBank/DDBJ databases">
        <title>Draft genome sequence of freshwater magnetotactic bacteria Magnetospirillum marisnigri SP-1 and Magnetospirillum moscoviense BB-1.</title>
        <authorList>
            <person name="Koziaeva V."/>
            <person name="Dziuba M.V."/>
            <person name="Ivanov T.M."/>
            <person name="Kuznetsov B."/>
            <person name="Grouzdev D.S."/>
        </authorList>
    </citation>
    <scope>NUCLEOTIDE SEQUENCE [LARGE SCALE GENOMIC DNA]</scope>
    <source>
        <strain evidence="2 3">BB-1</strain>
    </source>
</reference>
<dbReference type="EMBL" id="LWQU01000196">
    <property type="protein sequence ID" value="OAN44514.1"/>
    <property type="molecule type" value="Genomic_DNA"/>
</dbReference>
<evidence type="ECO:0000259" key="1">
    <source>
        <dbReference type="Pfam" id="PF13581"/>
    </source>
</evidence>
<dbReference type="Gene3D" id="3.30.565.10">
    <property type="entry name" value="Histidine kinase-like ATPase, C-terminal domain"/>
    <property type="match status" value="1"/>
</dbReference>
<evidence type="ECO:0000313" key="3">
    <source>
        <dbReference type="Proteomes" id="UP000078543"/>
    </source>
</evidence>
<sequence>MSLSTGAAYDADVAGRFVQALWRRAAAGPADEAICLAVHEALANALVHGNLEVPRLDEDLDAFLGHCELLEEAKNDPARWGRRIEISGIGKNGAVEVAIQDQGLGYQVHGPETGKAGHRLHGLELIHACASTVRVEDGGRCLVLVFPMQRSDES</sequence>
<comment type="caution">
    <text evidence="2">The sequence shown here is derived from an EMBL/GenBank/DDBJ whole genome shotgun (WGS) entry which is preliminary data.</text>
</comment>
<accession>A0A178M9E8</accession>
<organism evidence="2 3">
    <name type="scientific">Magnetospirillum moscoviense</name>
    <dbReference type="NCBI Taxonomy" id="1437059"/>
    <lineage>
        <taxon>Bacteria</taxon>
        <taxon>Pseudomonadati</taxon>
        <taxon>Pseudomonadota</taxon>
        <taxon>Alphaproteobacteria</taxon>
        <taxon>Rhodospirillales</taxon>
        <taxon>Rhodospirillaceae</taxon>
        <taxon>Magnetospirillum</taxon>
    </lineage>
</organism>
<dbReference type="STRING" id="1437059.A6A05_04950"/>
<evidence type="ECO:0000313" key="2">
    <source>
        <dbReference type="EMBL" id="OAN44514.1"/>
    </source>
</evidence>